<accession>A0A239AAW0</accession>
<evidence type="ECO:0000313" key="8">
    <source>
        <dbReference type="Proteomes" id="UP000198324"/>
    </source>
</evidence>
<feature type="binding site" evidence="5">
    <location>
        <position position="341"/>
    </location>
    <ligand>
        <name>S-adenosyl-L-methionine</name>
        <dbReference type="ChEBI" id="CHEBI:59789"/>
    </ligand>
</feature>
<dbReference type="Pfam" id="PF01029">
    <property type="entry name" value="NusB"/>
    <property type="match status" value="1"/>
</dbReference>
<evidence type="ECO:0000256" key="2">
    <source>
        <dbReference type="ARBA" id="ARBA00022679"/>
    </source>
</evidence>
<dbReference type="PROSITE" id="PS51686">
    <property type="entry name" value="SAM_MT_RSMB_NOP"/>
    <property type="match status" value="1"/>
</dbReference>
<dbReference type="GO" id="GO:0003723">
    <property type="term" value="F:RNA binding"/>
    <property type="evidence" value="ECO:0007669"/>
    <property type="project" value="UniProtKB-UniRule"/>
</dbReference>
<feature type="active site" description="Nucleophile" evidence="5">
    <location>
        <position position="394"/>
    </location>
</feature>
<gene>
    <name evidence="7" type="ORF">SAMN04488503_1919</name>
</gene>
<dbReference type="GO" id="GO:0008173">
    <property type="term" value="F:RNA methyltransferase activity"/>
    <property type="evidence" value="ECO:0007669"/>
    <property type="project" value="InterPro"/>
</dbReference>
<comment type="similarity">
    <text evidence="5">Belongs to the class I-like SAM-binding methyltransferase superfamily. RsmB/NOP family.</text>
</comment>
<dbReference type="PANTHER" id="PTHR22807:SF53">
    <property type="entry name" value="RIBOSOMAL RNA SMALL SUBUNIT METHYLTRANSFERASE B-RELATED"/>
    <property type="match status" value="1"/>
</dbReference>
<evidence type="ECO:0000313" key="7">
    <source>
        <dbReference type="EMBL" id="SNR92013.1"/>
    </source>
</evidence>
<feature type="domain" description="SAM-dependent MTase RsmB/NOP-type" evidence="6">
    <location>
        <begin position="177"/>
        <end position="441"/>
    </location>
</feature>
<dbReference type="EMBL" id="FZOC01000003">
    <property type="protein sequence ID" value="SNR92013.1"/>
    <property type="molecule type" value="Genomic_DNA"/>
</dbReference>
<organism evidence="7 8">
    <name type="scientific">Humidesulfovibrio mexicanus</name>
    <dbReference type="NCBI Taxonomy" id="147047"/>
    <lineage>
        <taxon>Bacteria</taxon>
        <taxon>Pseudomonadati</taxon>
        <taxon>Thermodesulfobacteriota</taxon>
        <taxon>Desulfovibrionia</taxon>
        <taxon>Desulfovibrionales</taxon>
        <taxon>Desulfovibrionaceae</taxon>
        <taxon>Humidesulfovibrio</taxon>
    </lineage>
</organism>
<dbReference type="Pfam" id="PF01189">
    <property type="entry name" value="Methyltr_RsmB-F"/>
    <property type="match status" value="1"/>
</dbReference>
<protein>
    <submittedName>
        <fullName evidence="7">16S rRNA (Cytosine967-C5)-methyltransferase</fullName>
    </submittedName>
</protein>
<dbReference type="InterPro" id="IPR029063">
    <property type="entry name" value="SAM-dependent_MTases_sf"/>
</dbReference>
<dbReference type="SUPFAM" id="SSF53335">
    <property type="entry name" value="S-adenosyl-L-methionine-dependent methyltransferases"/>
    <property type="match status" value="1"/>
</dbReference>
<dbReference type="Gene3D" id="1.10.940.10">
    <property type="entry name" value="NusB-like"/>
    <property type="match status" value="1"/>
</dbReference>
<reference evidence="7 8" key="1">
    <citation type="submission" date="2017-06" db="EMBL/GenBank/DDBJ databases">
        <authorList>
            <person name="Kim H.J."/>
            <person name="Triplett B.A."/>
        </authorList>
    </citation>
    <scope>NUCLEOTIDE SEQUENCE [LARGE SCALE GENOMIC DNA]</scope>
    <source>
        <strain evidence="7 8">DSM 13116</strain>
    </source>
</reference>
<dbReference type="InterPro" id="IPR023267">
    <property type="entry name" value="RCMT"/>
</dbReference>
<dbReference type="GO" id="GO:0001510">
    <property type="term" value="P:RNA methylation"/>
    <property type="evidence" value="ECO:0007669"/>
    <property type="project" value="InterPro"/>
</dbReference>
<evidence type="ECO:0000259" key="6">
    <source>
        <dbReference type="PROSITE" id="PS51686"/>
    </source>
</evidence>
<keyword evidence="1 5" id="KW-0489">Methyltransferase</keyword>
<evidence type="ECO:0000256" key="3">
    <source>
        <dbReference type="ARBA" id="ARBA00022691"/>
    </source>
</evidence>
<keyword evidence="3 5" id="KW-0949">S-adenosyl-L-methionine</keyword>
<dbReference type="InterPro" id="IPR049560">
    <property type="entry name" value="MeTrfase_RsmB-F_NOP2_cat"/>
</dbReference>
<dbReference type="InterPro" id="IPR035926">
    <property type="entry name" value="NusB-like_sf"/>
</dbReference>
<proteinExistence type="inferred from homology"/>
<keyword evidence="2 5" id="KW-0808">Transferase</keyword>
<feature type="binding site" evidence="5">
    <location>
        <position position="296"/>
    </location>
    <ligand>
        <name>S-adenosyl-L-methionine</name>
        <dbReference type="ChEBI" id="CHEBI:59789"/>
    </ligand>
</feature>
<dbReference type="RefSeq" id="WP_235641563.1">
    <property type="nucleotide sequence ID" value="NZ_FZOC01000003.1"/>
</dbReference>
<dbReference type="CDD" id="cd02440">
    <property type="entry name" value="AdoMet_MTases"/>
    <property type="match status" value="1"/>
</dbReference>
<keyword evidence="8" id="KW-1185">Reference proteome</keyword>
<dbReference type="InterPro" id="IPR006027">
    <property type="entry name" value="NusB_RsmB_TIM44"/>
</dbReference>
<evidence type="ECO:0000256" key="4">
    <source>
        <dbReference type="ARBA" id="ARBA00022884"/>
    </source>
</evidence>
<dbReference type="PRINTS" id="PR02008">
    <property type="entry name" value="RCMTFAMILY"/>
</dbReference>
<comment type="caution">
    <text evidence="5">Lacks conserved residue(s) required for the propagation of feature annotation.</text>
</comment>
<dbReference type="Gene3D" id="3.40.50.150">
    <property type="entry name" value="Vaccinia Virus protein VP39"/>
    <property type="match status" value="1"/>
</dbReference>
<name>A0A239AAW0_9BACT</name>
<keyword evidence="4 5" id="KW-0694">RNA-binding</keyword>
<sequence length="441" mass="47438">MATLPPARAAALDCLTACLLEGRDLQAALDTALRSDPLSDRDAGLVTELVYGFCRLKGRVDAVLDRFLDPNRPLRAEARLALGLAAHEIVHLDRVPAYASVNWAVDWAKGYPKAQLSGLFNAVLRRVADMAEAARTLAPYKEGARDEAEALSRYYSCPEWIVRLWLKEYSREDAARYLKAQARPPALGLAVDAQALGEGAALALSRRLGAHPSCLARQGLGLALRPGSSLDEVVDGLELSPSERAAVYRQGFAARQALAALSPGQWEAPVWDTCCGRGGKTRLVLEAGAGPVLASDPHMGRLRALAREQAQAVAEGRLVVFRASALDAPPLSVQPRTILLDAPCTGLGTLSRRPDIKWKRTPQDVDALADIQARMLDAAFLALPPGGRLCYLTCTLSPQENQRQTARLLENQPGARLAATWTTPPGADTGEFFYAATIVKA</sequence>
<dbReference type="InterPro" id="IPR001678">
    <property type="entry name" value="MeTrfase_RsmB-F_NOP2_dom"/>
</dbReference>
<dbReference type="AlphaFoldDB" id="A0A239AAW0"/>
<evidence type="ECO:0000256" key="5">
    <source>
        <dbReference type="PROSITE-ProRule" id="PRU01023"/>
    </source>
</evidence>
<dbReference type="Proteomes" id="UP000198324">
    <property type="component" value="Unassembled WGS sequence"/>
</dbReference>
<dbReference type="PANTHER" id="PTHR22807">
    <property type="entry name" value="NOP2 YEAST -RELATED NOL1/NOP2/FMU SUN DOMAIN-CONTAINING"/>
    <property type="match status" value="1"/>
</dbReference>
<evidence type="ECO:0000256" key="1">
    <source>
        <dbReference type="ARBA" id="ARBA00022603"/>
    </source>
</evidence>
<dbReference type="GO" id="GO:0006355">
    <property type="term" value="P:regulation of DNA-templated transcription"/>
    <property type="evidence" value="ECO:0007669"/>
    <property type="project" value="InterPro"/>
</dbReference>
<dbReference type="SUPFAM" id="SSF48013">
    <property type="entry name" value="NusB-like"/>
    <property type="match status" value="1"/>
</dbReference>